<dbReference type="GO" id="GO:0003950">
    <property type="term" value="F:NAD+ poly-ADP-ribosyltransferase activity"/>
    <property type="evidence" value="ECO:0007669"/>
    <property type="project" value="InterPro"/>
</dbReference>
<dbReference type="InterPro" id="IPR044964">
    <property type="entry name" value="RCD1/SRO1-5"/>
</dbReference>
<name>A0A067GNQ8_CITSI</name>
<organism evidence="2 3">
    <name type="scientific">Citrus sinensis</name>
    <name type="common">Sweet orange</name>
    <name type="synonym">Citrus aurantium var. sinensis</name>
    <dbReference type="NCBI Taxonomy" id="2711"/>
    <lineage>
        <taxon>Eukaryota</taxon>
        <taxon>Viridiplantae</taxon>
        <taxon>Streptophyta</taxon>
        <taxon>Embryophyta</taxon>
        <taxon>Tracheophyta</taxon>
        <taxon>Spermatophyta</taxon>
        <taxon>Magnoliopsida</taxon>
        <taxon>eudicotyledons</taxon>
        <taxon>Gunneridae</taxon>
        <taxon>Pentapetalae</taxon>
        <taxon>rosids</taxon>
        <taxon>malvids</taxon>
        <taxon>Sapindales</taxon>
        <taxon>Rutaceae</taxon>
        <taxon>Aurantioideae</taxon>
        <taxon>Citrus</taxon>
    </lineage>
</organism>
<dbReference type="Gene3D" id="3.90.228.10">
    <property type="match status" value="1"/>
</dbReference>
<dbReference type="InterPro" id="IPR012317">
    <property type="entry name" value="Poly(ADP-ribose)pol_cat_dom"/>
</dbReference>
<dbReference type="PANTHER" id="PTHR32263">
    <property type="entry name" value="INACTIVE POLY [ADP-RIBOSE] POLYMERASE SRO4-RELATED"/>
    <property type="match status" value="1"/>
</dbReference>
<dbReference type="PANTHER" id="PTHR32263:SF19">
    <property type="entry name" value="OS03G0230300 PROTEIN"/>
    <property type="match status" value="1"/>
</dbReference>
<accession>A0A067GNQ8</accession>
<feature type="domain" description="PARP catalytic" evidence="1">
    <location>
        <begin position="1"/>
        <end position="74"/>
    </location>
</feature>
<evidence type="ECO:0000313" key="3">
    <source>
        <dbReference type="Proteomes" id="UP000027120"/>
    </source>
</evidence>
<dbReference type="AlphaFoldDB" id="A0A067GNQ8"/>
<keyword evidence="3" id="KW-1185">Reference proteome</keyword>
<dbReference type="SMR" id="A0A067GNQ8"/>
<sequence length="74" mass="7959">MPSKISTQGVSIYLSPVGFLCSSAKIVEADENSEKHMIMCQVFLGNVEKVEAGSQQCYPSSVDFDSGSDDPKNP</sequence>
<protein>
    <recommendedName>
        <fullName evidence="1">PARP catalytic domain-containing protein</fullName>
    </recommendedName>
</protein>
<dbReference type="EMBL" id="KK784876">
    <property type="protein sequence ID" value="KDO81363.1"/>
    <property type="molecule type" value="Genomic_DNA"/>
</dbReference>
<proteinExistence type="predicted"/>
<reference evidence="2 3" key="1">
    <citation type="submission" date="2014-04" db="EMBL/GenBank/DDBJ databases">
        <authorList>
            <consortium name="International Citrus Genome Consortium"/>
            <person name="Gmitter F."/>
            <person name="Chen C."/>
            <person name="Farmerie W."/>
            <person name="Harkins T."/>
            <person name="Desany B."/>
            <person name="Mohiuddin M."/>
            <person name="Kodira C."/>
            <person name="Borodovsky M."/>
            <person name="Lomsadze A."/>
            <person name="Burns P."/>
            <person name="Jenkins J."/>
            <person name="Prochnik S."/>
            <person name="Shu S."/>
            <person name="Chapman J."/>
            <person name="Pitluck S."/>
            <person name="Schmutz J."/>
            <person name="Rokhsar D."/>
        </authorList>
    </citation>
    <scope>NUCLEOTIDE SEQUENCE</scope>
</reference>
<evidence type="ECO:0000259" key="1">
    <source>
        <dbReference type="PROSITE" id="PS51059"/>
    </source>
</evidence>
<gene>
    <name evidence="2" type="ORF">CISIN_1g040573mg</name>
</gene>
<dbReference type="Proteomes" id="UP000027120">
    <property type="component" value="Unassembled WGS sequence"/>
</dbReference>
<evidence type="ECO:0000313" key="2">
    <source>
        <dbReference type="EMBL" id="KDO81363.1"/>
    </source>
</evidence>
<dbReference type="STRING" id="2711.A0A067GNQ8"/>
<dbReference type="PROSITE" id="PS51059">
    <property type="entry name" value="PARP_CATALYTIC"/>
    <property type="match status" value="1"/>
</dbReference>